<dbReference type="Gene3D" id="2.60.120.10">
    <property type="entry name" value="Jelly Rolls"/>
    <property type="match status" value="1"/>
</dbReference>
<dbReference type="SUPFAM" id="SSF51182">
    <property type="entry name" value="RmlC-like cupins"/>
    <property type="match status" value="1"/>
</dbReference>
<dbReference type="InterPro" id="IPR011051">
    <property type="entry name" value="RmlC_Cupin_sf"/>
</dbReference>
<dbReference type="InterPro" id="IPR014710">
    <property type="entry name" value="RmlC-like_jellyroll"/>
</dbReference>
<dbReference type="InterPro" id="IPR013096">
    <property type="entry name" value="Cupin_2"/>
</dbReference>
<dbReference type="PANTHER" id="PTHR36156">
    <property type="entry name" value="SLR2101 PROTEIN"/>
    <property type="match status" value="1"/>
</dbReference>
<dbReference type="RefSeq" id="WP_093313238.1">
    <property type="nucleotide sequence ID" value="NZ_FOZG01000001.1"/>
</dbReference>
<dbReference type="OrthoDB" id="713485at2"/>
<accession>A0A1I6KG31</accession>
<evidence type="ECO:0000313" key="2">
    <source>
        <dbReference type="EMBL" id="SFR90173.1"/>
    </source>
</evidence>
<dbReference type="STRING" id="1166337.SAMN05192580_1701"/>
<organism evidence="2 3">
    <name type="scientific">Sphingomonas jatrophae</name>
    <dbReference type="NCBI Taxonomy" id="1166337"/>
    <lineage>
        <taxon>Bacteria</taxon>
        <taxon>Pseudomonadati</taxon>
        <taxon>Pseudomonadota</taxon>
        <taxon>Alphaproteobacteria</taxon>
        <taxon>Sphingomonadales</taxon>
        <taxon>Sphingomonadaceae</taxon>
        <taxon>Sphingomonas</taxon>
    </lineage>
</organism>
<dbReference type="AlphaFoldDB" id="A0A1I6KG31"/>
<dbReference type="PANTHER" id="PTHR36156:SF2">
    <property type="entry name" value="CUPIN TYPE-2 DOMAIN-CONTAINING PROTEIN"/>
    <property type="match status" value="1"/>
</dbReference>
<reference evidence="2 3" key="1">
    <citation type="submission" date="2016-10" db="EMBL/GenBank/DDBJ databases">
        <authorList>
            <person name="de Groot N.N."/>
        </authorList>
    </citation>
    <scope>NUCLEOTIDE SEQUENCE [LARGE SCALE GENOMIC DNA]</scope>
    <source>
        <strain evidence="2 3">S5-249</strain>
    </source>
</reference>
<dbReference type="EMBL" id="FOZG01000001">
    <property type="protein sequence ID" value="SFR90173.1"/>
    <property type="molecule type" value="Genomic_DNA"/>
</dbReference>
<feature type="domain" description="Cupin type-2" evidence="1">
    <location>
        <begin position="88"/>
        <end position="141"/>
    </location>
</feature>
<evidence type="ECO:0000313" key="3">
    <source>
        <dbReference type="Proteomes" id="UP000198824"/>
    </source>
</evidence>
<evidence type="ECO:0000259" key="1">
    <source>
        <dbReference type="Pfam" id="PF07883"/>
    </source>
</evidence>
<dbReference type="CDD" id="cd02231">
    <property type="entry name" value="cupin_BLL6423-like"/>
    <property type="match status" value="1"/>
</dbReference>
<name>A0A1I6KG31_9SPHN</name>
<dbReference type="InterPro" id="IPR047142">
    <property type="entry name" value="OryJ/VirC-like"/>
</dbReference>
<gene>
    <name evidence="2" type="ORF">SAMN05192580_1701</name>
</gene>
<keyword evidence="3" id="KW-1185">Reference proteome</keyword>
<proteinExistence type="predicted"/>
<sequence length="149" mass="16343">MPRRVVTANDQAGRSYILHDEEVAESEKWRTWGEAPLGLELAELLPSSSPDLEPPAGGSRATFVTLPPWAEMREEVAGGGFHGLDKDGFHRTRTIDYVMIVSGELELVLDEGRTTVGPGDIVVQRNTSHAWYNHGTEPVTFWGVMVSAA</sequence>
<protein>
    <submittedName>
        <fullName evidence="2">Cupin domain-containing protein</fullName>
    </submittedName>
</protein>
<dbReference type="Proteomes" id="UP000198824">
    <property type="component" value="Unassembled WGS sequence"/>
</dbReference>
<dbReference type="Pfam" id="PF07883">
    <property type="entry name" value="Cupin_2"/>
    <property type="match status" value="1"/>
</dbReference>